<evidence type="ECO:0000313" key="5">
    <source>
        <dbReference type="Proteomes" id="UP000078540"/>
    </source>
</evidence>
<dbReference type="STRING" id="520822.A0A195BAY4"/>
<dbReference type="EMBL" id="KQ976530">
    <property type="protein sequence ID" value="KYM81693.1"/>
    <property type="molecule type" value="Genomic_DNA"/>
</dbReference>
<dbReference type="SUPFAM" id="SSF51445">
    <property type="entry name" value="(Trans)glycosidases"/>
    <property type="match status" value="2"/>
</dbReference>
<dbReference type="Pfam" id="PF00128">
    <property type="entry name" value="Alpha-amylase"/>
    <property type="match status" value="2"/>
</dbReference>
<feature type="chain" id="PRO_5008269379" description="Glycosyl hydrolase family 13 catalytic domain-containing protein" evidence="2">
    <location>
        <begin position="17"/>
        <end position="1091"/>
    </location>
</feature>
<dbReference type="Gene3D" id="2.60.40.1180">
    <property type="entry name" value="Golgi alpha-mannosidase II"/>
    <property type="match status" value="1"/>
</dbReference>
<dbReference type="Gene3D" id="3.20.20.80">
    <property type="entry name" value="Glycosidases"/>
    <property type="match status" value="3"/>
</dbReference>
<feature type="domain" description="Glycosyl hydrolase family 13 catalytic" evidence="3">
    <location>
        <begin position="31"/>
        <end position="538"/>
    </location>
</feature>
<dbReference type="PANTHER" id="PTHR13663:SF2">
    <property type="entry name" value="SIMILAR TO RIKEN CDNA 6430548M08"/>
    <property type="match status" value="1"/>
</dbReference>
<feature type="non-terminal residue" evidence="4">
    <location>
        <position position="1"/>
    </location>
</feature>
<organism evidence="4 5">
    <name type="scientific">Atta colombica</name>
    <dbReference type="NCBI Taxonomy" id="520822"/>
    <lineage>
        <taxon>Eukaryota</taxon>
        <taxon>Metazoa</taxon>
        <taxon>Ecdysozoa</taxon>
        <taxon>Arthropoda</taxon>
        <taxon>Hexapoda</taxon>
        <taxon>Insecta</taxon>
        <taxon>Pterygota</taxon>
        <taxon>Neoptera</taxon>
        <taxon>Endopterygota</taxon>
        <taxon>Hymenoptera</taxon>
        <taxon>Apocrita</taxon>
        <taxon>Aculeata</taxon>
        <taxon>Formicoidea</taxon>
        <taxon>Formicidae</taxon>
        <taxon>Myrmicinae</taxon>
        <taxon>Atta</taxon>
    </lineage>
</organism>
<dbReference type="SMART" id="SM00642">
    <property type="entry name" value="Aamy"/>
    <property type="match status" value="1"/>
</dbReference>
<dbReference type="InterPro" id="IPR006047">
    <property type="entry name" value="GH13_cat_dom"/>
</dbReference>
<feature type="compositionally biased region" description="Polar residues" evidence="1">
    <location>
        <begin position="819"/>
        <end position="837"/>
    </location>
</feature>
<evidence type="ECO:0000313" key="4">
    <source>
        <dbReference type="EMBL" id="KYM81693.1"/>
    </source>
</evidence>
<keyword evidence="2" id="KW-0732">Signal</keyword>
<dbReference type="InterPro" id="IPR017853">
    <property type="entry name" value="GH"/>
</dbReference>
<protein>
    <recommendedName>
        <fullName evidence="3">Glycosyl hydrolase family 13 catalytic domain-containing protein</fullName>
    </recommendedName>
</protein>
<keyword evidence="5" id="KW-1185">Reference proteome</keyword>
<accession>A0A195BAY4</accession>
<reference evidence="4 5" key="1">
    <citation type="submission" date="2015-09" db="EMBL/GenBank/DDBJ databases">
        <title>Atta colombica WGS genome.</title>
        <authorList>
            <person name="Nygaard S."/>
            <person name="Hu H."/>
            <person name="Boomsma J."/>
            <person name="Zhang G."/>
        </authorList>
    </citation>
    <scope>NUCLEOTIDE SEQUENCE [LARGE SCALE GENOMIC DNA]</scope>
    <source>
        <strain evidence="4">Treedump-2</strain>
        <tissue evidence="4">Whole body</tissue>
    </source>
</reference>
<feature type="signal peptide" evidence="2">
    <location>
        <begin position="1"/>
        <end position="16"/>
    </location>
</feature>
<name>A0A195BAY4_9HYME</name>
<proteinExistence type="predicted"/>
<evidence type="ECO:0000259" key="3">
    <source>
        <dbReference type="SMART" id="SM00642"/>
    </source>
</evidence>
<dbReference type="InterPro" id="IPR022096">
    <property type="entry name" value="SBF1/SBF2"/>
</dbReference>
<feature type="compositionally biased region" description="Basic and acidic residues" evidence="1">
    <location>
        <begin position="770"/>
        <end position="788"/>
    </location>
</feature>
<dbReference type="Pfam" id="PF12335">
    <property type="entry name" value="SBF2"/>
    <property type="match status" value="1"/>
</dbReference>
<feature type="compositionally biased region" description="Low complexity" evidence="1">
    <location>
        <begin position="679"/>
        <end position="704"/>
    </location>
</feature>
<evidence type="ECO:0000256" key="1">
    <source>
        <dbReference type="SAM" id="MobiDB-lite"/>
    </source>
</evidence>
<evidence type="ECO:0000256" key="2">
    <source>
        <dbReference type="SAM" id="SignalP"/>
    </source>
</evidence>
<sequence length="1091" mass="124176">GRFICALLLFANSFFACKIQNKSWWNNIFYQIYPKNFCDSDVDGIGDLKDKHMLLTVVDNFEVAETDINAIWLSLIYTSPMIDFGYDISDFVDIDPIFGSYNMIYNIITAEYYCEMYTPTDRLACGPWGAEIAWQARRPSYGVRGAGRLPANPQLSRPTRQAIGRHIHFNVLKFWFDLSINGFRVDSAPSSFIYEDPELLDESKSNVDSVTSREYLKYIYTMDLIDKHNQAQKDQTTMLSMVLAVTYNGEEIGMMDKRDISWEDTQDPQEGLVLFVYKSITTNNYDTVLGIIRNNDSRVVLLLINFNDDEQQVIDLLQEEFPSKLKIKVSNMVPNIMLLVMCLYAFLLFANGSFAKIHNKSWWNNSVIYQIYPKSCDLDADRIGDLKDKVLKFWLDLGVDGFGVDSAPELRDEPKSGVDGATSRNYKYLEHNYTMNLIDTYKLLREWRHFMDSYALKHNQDQKLMRNHDNSRVASRCPDRSDQMIMLSMVFPGLVVTYNGDEIGMVDKRDIFWEHIQDLQAHIAGKEHYKSVSRDSQHTPFQWDAMKNADKGQIFHMHQTEPALTEGSYKSITTNNDTVLGIIRNNGSRVVLLLINFSDDEQVIDLSRKKLPPILKVEVSSMGSKVTQMVDITTALPSNGRASLIGRTRGALRSVRTALGGSGEYLQGLGNRIGSALSSSLEESELTTTPSTPSSSPQAPALQPIKSEEQLGRRKLRLPRFGTGLSYEDYEAIARHKLERQGSANLSRTRKYPPGMTYEEIASSRSVSSKKQENRIEQDDISPDRDSQESIEPIQEQDIKATGPDPYEKLNYKADMPCSSDSTSDQDGYGPSTSLDSNMDGRRIWQRSGSSGSVQSWASSLSADSQSEEAAADFMKAFVPLLFDAPNTIDQEQKANFGQMVLTESGRIWFSRVVNARRARACVTEASFYSLAQHFAVALFECHEADDFAPAKSLMNMCFTFYHEVEVPGLEPYREYLYTHLRVQPIWTSMRFWTAAFFDAVQCERASRPVPPRPKSLDQESIAAEDRKFQANIVFGQLGTFTCNMHAFGLSRALCTEFLRKQCIIANLTKEQEKMLRDNIDRMFDETEPWR</sequence>
<dbReference type="Proteomes" id="UP000078540">
    <property type="component" value="Unassembled WGS sequence"/>
</dbReference>
<feature type="region of interest" description="Disordered" evidence="1">
    <location>
        <begin position="744"/>
        <end position="840"/>
    </location>
</feature>
<dbReference type="AlphaFoldDB" id="A0A195BAY4"/>
<dbReference type="InterPro" id="IPR039872">
    <property type="entry name" value="KIAA0513"/>
</dbReference>
<dbReference type="GO" id="GO:0005975">
    <property type="term" value="P:carbohydrate metabolic process"/>
    <property type="evidence" value="ECO:0007669"/>
    <property type="project" value="InterPro"/>
</dbReference>
<gene>
    <name evidence="4" type="ORF">ALC53_07856</name>
</gene>
<feature type="region of interest" description="Disordered" evidence="1">
    <location>
        <begin position="679"/>
        <end position="717"/>
    </location>
</feature>
<dbReference type="InterPro" id="IPR013780">
    <property type="entry name" value="Glyco_hydro_b"/>
</dbReference>
<dbReference type="PANTHER" id="PTHR13663">
    <property type="entry name" value="SIMILAR TO RIKEN CDNA 6430548M08"/>
    <property type="match status" value="1"/>
</dbReference>